<dbReference type="InterPro" id="IPR029057">
    <property type="entry name" value="PRTase-like"/>
</dbReference>
<sequence length="213" mass="23698">MESREVKFYAPMNNKIALKVIPGHFATSYSHINYYIDMTSIKTRQNEAAEVAKTLAQNFNNDVIIDTIVCMDGCEVIGGFLAWELSNAGILSMNDHKTIYIISPEYNSNGQMIFRENNQPAILGKHILLLVASVTTGSTVSKSLECIQYYGGRIQGIAAIFSVIDKIDGVRIDTIFKEKDIPGYKNYNITDCPFCKSGQKVEAIVNGYGYVKL</sequence>
<dbReference type="AlphaFoldDB" id="A0A3N1XL87"/>
<protein>
    <submittedName>
        <fullName evidence="1">Orotate phosphoribosyltransferase</fullName>
    </submittedName>
</protein>
<dbReference type="EMBL" id="RJVG01000006">
    <property type="protein sequence ID" value="ROR27473.1"/>
    <property type="molecule type" value="Genomic_DNA"/>
</dbReference>
<keyword evidence="1" id="KW-0328">Glycosyltransferase</keyword>
<name>A0A3N1XL87_9FIRM</name>
<dbReference type="GO" id="GO:0016757">
    <property type="term" value="F:glycosyltransferase activity"/>
    <property type="evidence" value="ECO:0007669"/>
    <property type="project" value="UniProtKB-KW"/>
</dbReference>
<accession>A0A3N1XL87</accession>
<dbReference type="SUPFAM" id="SSF53271">
    <property type="entry name" value="PRTase-like"/>
    <property type="match status" value="1"/>
</dbReference>
<dbReference type="CDD" id="cd06223">
    <property type="entry name" value="PRTases_typeI"/>
    <property type="match status" value="1"/>
</dbReference>
<organism evidence="1 2">
    <name type="scientific">Mobilisporobacter senegalensis</name>
    <dbReference type="NCBI Taxonomy" id="1329262"/>
    <lineage>
        <taxon>Bacteria</taxon>
        <taxon>Bacillati</taxon>
        <taxon>Bacillota</taxon>
        <taxon>Clostridia</taxon>
        <taxon>Lachnospirales</taxon>
        <taxon>Lachnospiraceae</taxon>
        <taxon>Mobilisporobacter</taxon>
    </lineage>
</organism>
<dbReference type="OrthoDB" id="9778142at2"/>
<dbReference type="Gene3D" id="3.40.50.2020">
    <property type="match status" value="1"/>
</dbReference>
<reference evidence="1 2" key="1">
    <citation type="submission" date="2018-11" db="EMBL/GenBank/DDBJ databases">
        <title>Genomic Encyclopedia of Type Strains, Phase IV (KMG-IV): sequencing the most valuable type-strain genomes for metagenomic binning, comparative biology and taxonomic classification.</title>
        <authorList>
            <person name="Goeker M."/>
        </authorList>
    </citation>
    <scope>NUCLEOTIDE SEQUENCE [LARGE SCALE GENOMIC DNA]</scope>
    <source>
        <strain evidence="1 2">DSM 26537</strain>
    </source>
</reference>
<keyword evidence="2" id="KW-1185">Reference proteome</keyword>
<dbReference type="Proteomes" id="UP000273083">
    <property type="component" value="Unassembled WGS sequence"/>
</dbReference>
<dbReference type="InterPro" id="IPR000836">
    <property type="entry name" value="PRTase_dom"/>
</dbReference>
<gene>
    <name evidence="1" type="ORF">EDD66_106170</name>
</gene>
<evidence type="ECO:0000313" key="1">
    <source>
        <dbReference type="EMBL" id="ROR27473.1"/>
    </source>
</evidence>
<comment type="caution">
    <text evidence="1">The sequence shown here is derived from an EMBL/GenBank/DDBJ whole genome shotgun (WGS) entry which is preliminary data.</text>
</comment>
<dbReference type="RefSeq" id="WP_123609717.1">
    <property type="nucleotide sequence ID" value="NZ_RJVG01000006.1"/>
</dbReference>
<evidence type="ECO:0000313" key="2">
    <source>
        <dbReference type="Proteomes" id="UP000273083"/>
    </source>
</evidence>
<proteinExistence type="predicted"/>
<keyword evidence="1" id="KW-0808">Transferase</keyword>